<dbReference type="Proteomes" id="UP000218811">
    <property type="component" value="Unassembled WGS sequence"/>
</dbReference>
<dbReference type="AlphaFoldDB" id="A0A2H3J9H9"/>
<name>A0A2H3J9H9_WOLCO</name>
<evidence type="ECO:0000313" key="2">
    <source>
        <dbReference type="EMBL" id="PCH38890.1"/>
    </source>
</evidence>
<keyword evidence="3" id="KW-1185">Reference proteome</keyword>
<evidence type="ECO:0000256" key="1">
    <source>
        <dbReference type="SAM" id="MobiDB-lite"/>
    </source>
</evidence>
<protein>
    <submittedName>
        <fullName evidence="2">Uncharacterized protein</fullName>
    </submittedName>
</protein>
<accession>A0A2H3J9H9</accession>
<proteinExistence type="predicted"/>
<evidence type="ECO:0000313" key="3">
    <source>
        <dbReference type="Proteomes" id="UP000218811"/>
    </source>
</evidence>
<gene>
    <name evidence="2" type="ORF">WOLCODRAFT_158421</name>
</gene>
<dbReference type="EMBL" id="KB467943">
    <property type="protein sequence ID" value="PCH38890.1"/>
    <property type="molecule type" value="Genomic_DNA"/>
</dbReference>
<reference evidence="2 3" key="1">
    <citation type="journal article" date="2012" name="Science">
        <title>The Paleozoic origin of enzymatic lignin decomposition reconstructed from 31 fungal genomes.</title>
        <authorList>
            <person name="Floudas D."/>
            <person name="Binder M."/>
            <person name="Riley R."/>
            <person name="Barry K."/>
            <person name="Blanchette R.A."/>
            <person name="Henrissat B."/>
            <person name="Martinez A.T."/>
            <person name="Otillar R."/>
            <person name="Spatafora J.W."/>
            <person name="Yadav J.S."/>
            <person name="Aerts A."/>
            <person name="Benoit I."/>
            <person name="Boyd A."/>
            <person name="Carlson A."/>
            <person name="Copeland A."/>
            <person name="Coutinho P.M."/>
            <person name="de Vries R.P."/>
            <person name="Ferreira P."/>
            <person name="Findley K."/>
            <person name="Foster B."/>
            <person name="Gaskell J."/>
            <person name="Glotzer D."/>
            <person name="Gorecki P."/>
            <person name="Heitman J."/>
            <person name="Hesse C."/>
            <person name="Hori C."/>
            <person name="Igarashi K."/>
            <person name="Jurgens J.A."/>
            <person name="Kallen N."/>
            <person name="Kersten P."/>
            <person name="Kohler A."/>
            <person name="Kuees U."/>
            <person name="Kumar T.K.A."/>
            <person name="Kuo A."/>
            <person name="LaButti K."/>
            <person name="Larrondo L.F."/>
            <person name="Lindquist E."/>
            <person name="Ling A."/>
            <person name="Lombard V."/>
            <person name="Lucas S."/>
            <person name="Lundell T."/>
            <person name="Martin R."/>
            <person name="McLaughlin D.J."/>
            <person name="Morgenstern I."/>
            <person name="Morin E."/>
            <person name="Murat C."/>
            <person name="Nagy L.G."/>
            <person name="Nolan M."/>
            <person name="Ohm R.A."/>
            <person name="Patyshakuliyeva A."/>
            <person name="Rokas A."/>
            <person name="Ruiz-Duenas F.J."/>
            <person name="Sabat G."/>
            <person name="Salamov A."/>
            <person name="Samejima M."/>
            <person name="Schmutz J."/>
            <person name="Slot J.C."/>
            <person name="St John F."/>
            <person name="Stenlid J."/>
            <person name="Sun H."/>
            <person name="Sun S."/>
            <person name="Syed K."/>
            <person name="Tsang A."/>
            <person name="Wiebenga A."/>
            <person name="Young D."/>
            <person name="Pisabarro A."/>
            <person name="Eastwood D.C."/>
            <person name="Martin F."/>
            <person name="Cullen D."/>
            <person name="Grigoriev I.V."/>
            <person name="Hibbett D.S."/>
        </authorList>
    </citation>
    <scope>NUCLEOTIDE SEQUENCE [LARGE SCALE GENOMIC DNA]</scope>
    <source>
        <strain evidence="2 3">MD-104</strain>
    </source>
</reference>
<feature type="region of interest" description="Disordered" evidence="1">
    <location>
        <begin position="173"/>
        <end position="195"/>
    </location>
</feature>
<feature type="region of interest" description="Disordered" evidence="1">
    <location>
        <begin position="70"/>
        <end position="92"/>
    </location>
</feature>
<sequence>MIYDVAPGHVAAISSSLTPRHSQPHQAPRAPFSEARVGLRRNSRPAPYSKFVLVDPSNEAGTLQLSDARCDTGSRGGRHIRASQLPSSRPQSRHARAVKAVYNETSRSLPTTDKLTRLLKTLPNCRRHARRQRRQCNAVRHAPTRQRLPAARLARTCASIAIDRCVRRPSAHLRPRSDRSVPLVDRASHLRYSGP</sequence>
<organism evidence="2 3">
    <name type="scientific">Wolfiporia cocos (strain MD-104)</name>
    <name type="common">Brown rot fungus</name>
    <dbReference type="NCBI Taxonomy" id="742152"/>
    <lineage>
        <taxon>Eukaryota</taxon>
        <taxon>Fungi</taxon>
        <taxon>Dikarya</taxon>
        <taxon>Basidiomycota</taxon>
        <taxon>Agaricomycotina</taxon>
        <taxon>Agaricomycetes</taxon>
        <taxon>Polyporales</taxon>
        <taxon>Phaeolaceae</taxon>
        <taxon>Wolfiporia</taxon>
    </lineage>
</organism>